<feature type="chain" id="PRO_5008989461" description="UPF0319 protein ABT58_03515" evidence="3">
    <location>
        <begin position="22"/>
        <end position="207"/>
    </location>
</feature>
<gene>
    <name evidence="4" type="ORF">ABT58_03515</name>
</gene>
<dbReference type="Pfam" id="PF09829">
    <property type="entry name" value="DUF2057"/>
    <property type="match status" value="1"/>
</dbReference>
<name>A0A0J1GRJ9_9GAMM</name>
<dbReference type="HAMAP" id="MF_00789">
    <property type="entry name" value="UPF0319"/>
    <property type="match status" value="1"/>
</dbReference>
<dbReference type="RefSeq" id="WP_047872990.1">
    <property type="nucleotide sequence ID" value="NZ_BMYC01000002.1"/>
</dbReference>
<dbReference type="Proteomes" id="UP000036426">
    <property type="component" value="Unassembled WGS sequence"/>
</dbReference>
<dbReference type="PANTHER" id="PTHR38108">
    <property type="entry name" value="UPF0319 PROTEIN YCCT"/>
    <property type="match status" value="1"/>
</dbReference>
<accession>A0A0J1GRJ9</accession>
<comment type="similarity">
    <text evidence="1 3">Belongs to the UPF0319 family.</text>
</comment>
<dbReference type="InterPro" id="IPR018635">
    <property type="entry name" value="UPF0319"/>
</dbReference>
<dbReference type="PATRIC" id="fig|754436.4.peg.744"/>
<dbReference type="AlphaFoldDB" id="A0A0J1GRJ9"/>
<comment type="caution">
    <text evidence="4">The sequence shown here is derived from an EMBL/GenBank/DDBJ whole genome shotgun (WGS) entry which is preliminary data.</text>
</comment>
<evidence type="ECO:0000256" key="2">
    <source>
        <dbReference type="ARBA" id="ARBA00022729"/>
    </source>
</evidence>
<proteinExistence type="inferred from homology"/>
<reference evidence="4 5" key="1">
    <citation type="submission" date="2015-05" db="EMBL/GenBank/DDBJ databases">
        <title>Photobacterium galathea sp. nov.</title>
        <authorList>
            <person name="Machado H."/>
            <person name="Gram L."/>
        </authorList>
    </citation>
    <scope>NUCLEOTIDE SEQUENCE [LARGE SCALE GENOMIC DNA]</scope>
    <source>
        <strain evidence="4 5">DSM 25995</strain>
    </source>
</reference>
<organism evidence="4 5">
    <name type="scientific">Photobacterium aphoticum</name>
    <dbReference type="NCBI Taxonomy" id="754436"/>
    <lineage>
        <taxon>Bacteria</taxon>
        <taxon>Pseudomonadati</taxon>
        <taxon>Pseudomonadota</taxon>
        <taxon>Gammaproteobacteria</taxon>
        <taxon>Vibrionales</taxon>
        <taxon>Vibrionaceae</taxon>
        <taxon>Photobacterium</taxon>
    </lineage>
</organism>
<dbReference type="PANTHER" id="PTHR38108:SF1">
    <property type="entry name" value="UPF0319 PROTEIN YCCT"/>
    <property type="match status" value="1"/>
</dbReference>
<protein>
    <recommendedName>
        <fullName evidence="3">UPF0319 protein ABT58_03515</fullName>
    </recommendedName>
</protein>
<sequence length="207" mass="22925" precursor="true">MKFRTALLALMACGLSFPSLADVNLSLPYQAELVLVNGVEKEGNQPLVLPNGVNQIAFTYRDSLRENGDDFLYTSDVIIVKFTADDEKLHLQLPKLRTGMDGKNFNKTPQVTLVNDAGDTVVFKQDKLMKAGLQFGRDYEKEMVTYNASGKVAAVAPVVPVSAPIPGIPQAKDGTQPRNVAENMLNYWYEQADEVTRARFKAKINQQ</sequence>
<keyword evidence="2 3" id="KW-0732">Signal</keyword>
<evidence type="ECO:0000313" key="4">
    <source>
        <dbReference type="EMBL" id="KLV02358.1"/>
    </source>
</evidence>
<dbReference type="EMBL" id="LDOV01000008">
    <property type="protein sequence ID" value="KLV02358.1"/>
    <property type="molecule type" value="Genomic_DNA"/>
</dbReference>
<evidence type="ECO:0000256" key="1">
    <source>
        <dbReference type="ARBA" id="ARBA00008490"/>
    </source>
</evidence>
<evidence type="ECO:0000256" key="3">
    <source>
        <dbReference type="HAMAP-Rule" id="MF_00789"/>
    </source>
</evidence>
<dbReference type="OrthoDB" id="7058190at2"/>
<feature type="signal peptide" evidence="3">
    <location>
        <begin position="1"/>
        <end position="21"/>
    </location>
</feature>
<keyword evidence="5" id="KW-1185">Reference proteome</keyword>
<evidence type="ECO:0000313" key="5">
    <source>
        <dbReference type="Proteomes" id="UP000036426"/>
    </source>
</evidence>